<comment type="similarity">
    <text evidence="3 10">Belongs to the transthyretin family. 5-hydroxyisourate hydrolase subfamily.</text>
</comment>
<sequence>MNTLSTHILDTTQGKPAAGVNILLERWENDEWHSVAQDQTNDDGRIAAFTADPLLPGRYRMTADIGQWFAATGREALYVTAQIDFQLTGAGHYHLPFLISPFSWSTYRGS</sequence>
<evidence type="ECO:0000256" key="10">
    <source>
        <dbReference type="RuleBase" id="RU361270"/>
    </source>
</evidence>
<keyword evidence="14" id="KW-1185">Reference proteome</keyword>
<feature type="binding site" evidence="9">
    <location>
        <position position="45"/>
    </location>
    <ligand>
        <name>substrate</name>
    </ligand>
</feature>
<reference evidence="13 14" key="1">
    <citation type="journal article" date="2013" name="Genome Announc.">
        <title>Draft genome sequence of Serratia sp. strain ATCC 39006, a model bacterium for analysis of the biosynthesis and regulation of prodigiosin, a carbapenem, and gas vesicles.</title>
        <authorList>
            <person name="Fineran P.C."/>
            <person name="Iglesias Cans M.C."/>
            <person name="Ramsay J.P."/>
            <person name="Wilf N.M."/>
            <person name="Cossyleon D."/>
            <person name="McNeil M.B."/>
            <person name="Williamson N.R."/>
            <person name="Monson R.E."/>
            <person name="Becher S.A."/>
            <person name="Stanton J.A."/>
            <person name="Brugger K."/>
            <person name="Brown S.D."/>
            <person name="Salmond G.P."/>
        </authorList>
    </citation>
    <scope>NUCLEOTIDE SEQUENCE [LARGE SCALE GENOMIC DNA]</scope>
    <source>
        <strain evidence="13">ATCC 39006</strain>
        <strain evidence="14">ATCC 39006 / SC 11482</strain>
    </source>
</reference>
<evidence type="ECO:0000313" key="15">
    <source>
        <dbReference type="Proteomes" id="UP000233778"/>
    </source>
</evidence>
<dbReference type="PROSITE" id="PS00768">
    <property type="entry name" value="TRANSTHYRETIN_1"/>
    <property type="match status" value="1"/>
</dbReference>
<proteinExistence type="inferred from homology"/>
<dbReference type="InterPro" id="IPR023416">
    <property type="entry name" value="Transthyretin/HIU_hydrolase_d"/>
</dbReference>
<reference evidence="12 15" key="3">
    <citation type="submission" date="2017-11" db="EMBL/GenBank/DDBJ databases">
        <title>Complete genome sequence of Serratia sp. ATCC 39006 LacA.</title>
        <authorList>
            <person name="Hampton H.G."/>
            <person name="Jackson S.A."/>
            <person name="Jauregui R."/>
            <person name="Poulter G.T.M."/>
            <person name="Salmond G.P.C."/>
            <person name="Fineran P.C."/>
        </authorList>
    </citation>
    <scope>NUCLEOTIDE SEQUENCE [LARGE SCALE GENOMIC DNA]</scope>
    <source>
        <strain evidence="12 15">ATCC 39006</strain>
    </source>
</reference>
<evidence type="ECO:0000256" key="3">
    <source>
        <dbReference type="ARBA" id="ARBA00009850"/>
    </source>
</evidence>
<dbReference type="STRING" id="104623.Ser39006_04373"/>
<comment type="catalytic activity">
    <reaction evidence="1 10">
        <text>5-hydroxyisourate + H2O = 5-hydroxy-2-oxo-4-ureido-2,5-dihydro-1H-imidazole-5-carboxylate + H(+)</text>
        <dbReference type="Rhea" id="RHEA:23736"/>
        <dbReference type="ChEBI" id="CHEBI:15377"/>
        <dbReference type="ChEBI" id="CHEBI:15378"/>
        <dbReference type="ChEBI" id="CHEBI:18072"/>
        <dbReference type="ChEBI" id="CHEBI:58639"/>
        <dbReference type="EC" id="3.5.2.17"/>
    </reaction>
</comment>
<evidence type="ECO:0000259" key="11">
    <source>
        <dbReference type="Pfam" id="PF00576"/>
    </source>
</evidence>
<protein>
    <recommendedName>
        <fullName evidence="6 10">5-hydroxyisourate hydrolase</fullName>
        <shortName evidence="10">HIU hydrolase</shortName>
        <shortName evidence="10">HIUHase</shortName>
        <ecNumber evidence="5 10">3.5.2.17</ecNumber>
    </recommendedName>
</protein>
<dbReference type="InterPro" id="IPR014306">
    <property type="entry name" value="Hydroxyisourate_hydrolase"/>
</dbReference>
<evidence type="ECO:0000313" key="13">
    <source>
        <dbReference type="EMBL" id="AUH03865.1"/>
    </source>
</evidence>
<dbReference type="EC" id="3.5.2.17" evidence="5 10"/>
<dbReference type="Proteomes" id="UP000233778">
    <property type="component" value="Chromosome"/>
</dbReference>
<dbReference type="AlphaFoldDB" id="A0A2I5T4P7"/>
<feature type="binding site" evidence="9">
    <location>
        <position position="107"/>
    </location>
    <ligand>
        <name>substrate</name>
    </ligand>
</feature>
<evidence type="ECO:0000256" key="1">
    <source>
        <dbReference type="ARBA" id="ARBA00001043"/>
    </source>
</evidence>
<dbReference type="EMBL" id="CP025085">
    <property type="protein sequence ID" value="AUG99547.1"/>
    <property type="molecule type" value="Genomic_DNA"/>
</dbReference>
<dbReference type="NCBIfam" id="TIGR02962">
    <property type="entry name" value="hdxy_isourate"/>
    <property type="match status" value="1"/>
</dbReference>
<name>A0A2I5T4P7_SERS3</name>
<reference evidence="13" key="4">
    <citation type="submission" date="2017-11" db="EMBL/GenBank/DDBJ databases">
        <title>Complete genome sequence of Serratia sp. ATCC 39006.</title>
        <authorList>
            <person name="Hampton H.G."/>
            <person name="Jackson S.A."/>
            <person name="Jauregui R."/>
            <person name="Poulter G.T.M."/>
            <person name="Salmond G.P.C."/>
            <person name="Fineran P.C."/>
        </authorList>
    </citation>
    <scope>NUCLEOTIDE SEQUENCE</scope>
    <source>
        <strain evidence="13">ATCC 39006</strain>
    </source>
</reference>
<dbReference type="OrthoDB" id="9792386at2"/>
<evidence type="ECO:0000256" key="7">
    <source>
        <dbReference type="ARBA" id="ARBA00022631"/>
    </source>
</evidence>
<dbReference type="KEGG" id="sera:Ser39006_006785"/>
<evidence type="ECO:0000256" key="8">
    <source>
        <dbReference type="ARBA" id="ARBA00022801"/>
    </source>
</evidence>
<feature type="binding site" evidence="9">
    <location>
        <position position="7"/>
    </location>
    <ligand>
        <name>substrate</name>
    </ligand>
</feature>
<evidence type="ECO:0000313" key="12">
    <source>
        <dbReference type="EMBL" id="AUG99547.1"/>
    </source>
</evidence>
<dbReference type="KEGG" id="serq:CWC46_06780"/>
<dbReference type="PRINTS" id="PR00189">
    <property type="entry name" value="TRNSTHYRETIN"/>
</dbReference>
<organism evidence="13 14">
    <name type="scientific">Serratia sp. (strain ATCC 39006)</name>
    <name type="common">Prodigiosinella confusarubida</name>
    <dbReference type="NCBI Taxonomy" id="104623"/>
    <lineage>
        <taxon>Bacteria</taxon>
        <taxon>Pseudomonadati</taxon>
        <taxon>Pseudomonadota</taxon>
        <taxon>Gammaproteobacteria</taxon>
        <taxon>Enterobacterales</taxon>
        <taxon>Pectobacteriaceae</taxon>
        <taxon>Prodigiosinella</taxon>
    </lineage>
</organism>
<evidence type="ECO:0000256" key="2">
    <source>
        <dbReference type="ARBA" id="ARBA00002704"/>
    </source>
</evidence>
<accession>A0A2I5T4P7</accession>
<dbReference type="SUPFAM" id="SSF49472">
    <property type="entry name" value="Transthyretin (synonym: prealbumin)"/>
    <property type="match status" value="1"/>
</dbReference>
<dbReference type="PANTHER" id="PTHR10395:SF7">
    <property type="entry name" value="5-HYDROXYISOURATE HYDROLASE"/>
    <property type="match status" value="1"/>
</dbReference>
<dbReference type="Pfam" id="PF00576">
    <property type="entry name" value="Transthyretin"/>
    <property type="match status" value="1"/>
</dbReference>
<keyword evidence="8 10" id="KW-0378">Hydrolase</keyword>
<dbReference type="EMBL" id="CP025084">
    <property type="protein sequence ID" value="AUH03865.1"/>
    <property type="molecule type" value="Genomic_DNA"/>
</dbReference>
<evidence type="ECO:0000256" key="5">
    <source>
        <dbReference type="ARBA" id="ARBA00012609"/>
    </source>
</evidence>
<dbReference type="CDD" id="cd05822">
    <property type="entry name" value="TLP_HIUase"/>
    <property type="match status" value="1"/>
</dbReference>
<dbReference type="GO" id="GO:0006144">
    <property type="term" value="P:purine nucleobase metabolic process"/>
    <property type="evidence" value="ECO:0007669"/>
    <property type="project" value="UniProtKB-KW"/>
</dbReference>
<dbReference type="GO" id="GO:0033971">
    <property type="term" value="F:hydroxyisourate hydrolase activity"/>
    <property type="evidence" value="ECO:0007669"/>
    <property type="project" value="UniProtKB-EC"/>
</dbReference>
<evidence type="ECO:0000256" key="4">
    <source>
        <dbReference type="ARBA" id="ARBA00011881"/>
    </source>
</evidence>
<dbReference type="InterPro" id="IPR036817">
    <property type="entry name" value="Transthyretin/HIU_hydrolase_sf"/>
</dbReference>
<gene>
    <name evidence="13" type="primary">uraH</name>
    <name evidence="12" type="ORF">CWC46_06780</name>
    <name evidence="13" type="ORF">Ser39006_006785</name>
</gene>
<keyword evidence="7 10" id="KW-0659">Purine metabolism</keyword>
<dbReference type="InterPro" id="IPR023418">
    <property type="entry name" value="Thyroxine_BS"/>
</dbReference>
<dbReference type="InterPro" id="IPR000895">
    <property type="entry name" value="Transthyretin/HIU_hydrolase"/>
</dbReference>
<reference evidence="13" key="2">
    <citation type="submission" date="2013-09" db="EMBL/GenBank/DDBJ databases">
        <authorList>
            <person name="Wang G."/>
            <person name="Yang Y."/>
            <person name="Su Y."/>
        </authorList>
    </citation>
    <scope>NUCLEOTIDE SEQUENCE</scope>
    <source>
        <strain evidence="13">ATCC 39006</strain>
    </source>
</reference>
<comment type="subunit">
    <text evidence="4 10">Homotetramer.</text>
</comment>
<evidence type="ECO:0000256" key="9">
    <source>
        <dbReference type="PIRSR" id="PIRSR600895-51"/>
    </source>
</evidence>
<dbReference type="RefSeq" id="WP_021017629.1">
    <property type="nucleotide sequence ID" value="NZ_CP025084.1"/>
</dbReference>
<evidence type="ECO:0000313" key="14">
    <source>
        <dbReference type="Proteomes" id="UP000017700"/>
    </source>
</evidence>
<comment type="function">
    <text evidence="2">Catalyzes the hydrolysis of 5-hydroxyisourate (HIU) to 2-oxo-4-hydroxy-4-carboxy-5-ureidoimidazoline (OHCU).</text>
</comment>
<evidence type="ECO:0000256" key="6">
    <source>
        <dbReference type="ARBA" id="ARBA00017539"/>
    </source>
</evidence>
<dbReference type="Gene3D" id="2.60.40.180">
    <property type="entry name" value="Transthyretin/hydroxyisourate hydrolase domain"/>
    <property type="match status" value="1"/>
</dbReference>
<dbReference type="PANTHER" id="PTHR10395">
    <property type="entry name" value="URICASE AND TRANSTHYRETIN-RELATED"/>
    <property type="match status" value="1"/>
</dbReference>
<dbReference type="Proteomes" id="UP000017700">
    <property type="component" value="Chromosome"/>
</dbReference>
<feature type="domain" description="Transthyretin/hydroxyisourate hydrolase" evidence="11">
    <location>
        <begin position="4"/>
        <end position="109"/>
    </location>
</feature>